<dbReference type="AlphaFoldDB" id="A0A9Q3YPC4"/>
<reference evidence="2" key="1">
    <citation type="submission" date="2021-10" db="EMBL/GenBank/DDBJ databases">
        <title>The diversity and Nitrogen Metabolism of Culturable Nitrate-Utilizing Bacteria Within the Oxygen Minimum Zone of the Changjiang (Yangtze River)Estuary.</title>
        <authorList>
            <person name="Zhang D."/>
            <person name="Zheng J."/>
            <person name="Liu S."/>
            <person name="He W."/>
        </authorList>
    </citation>
    <scope>NUCLEOTIDE SEQUENCE</scope>
    <source>
        <strain evidence="2">FXH-223</strain>
    </source>
</reference>
<evidence type="ECO:0000313" key="3">
    <source>
        <dbReference type="Proteomes" id="UP001108027"/>
    </source>
</evidence>
<dbReference type="EMBL" id="JAJGNA010000020">
    <property type="protein sequence ID" value="MCC4309661.1"/>
    <property type="molecule type" value="Genomic_DNA"/>
</dbReference>
<proteinExistence type="predicted"/>
<name>A0A9Q3YPC4_9GAMM</name>
<comment type="caution">
    <text evidence="2">The sequence shown here is derived from an EMBL/GenBank/DDBJ whole genome shotgun (WGS) entry which is preliminary data.</text>
</comment>
<feature type="region of interest" description="Disordered" evidence="1">
    <location>
        <begin position="18"/>
        <end position="77"/>
    </location>
</feature>
<organism evidence="2 3">
    <name type="scientific">Alloalcanivorax marinus</name>
    <dbReference type="NCBI Taxonomy" id="1177169"/>
    <lineage>
        <taxon>Bacteria</taxon>
        <taxon>Pseudomonadati</taxon>
        <taxon>Pseudomonadota</taxon>
        <taxon>Gammaproteobacteria</taxon>
        <taxon>Oceanospirillales</taxon>
        <taxon>Alcanivoracaceae</taxon>
        <taxon>Alloalcanivorax</taxon>
    </lineage>
</organism>
<sequence length="253" mass="26816">MRYSLALVATGTLLLAACQPPDDDQSKDQTGGDGAPIQESQPGGQVGGDDATGQARPTVDTAGAPSAQDAKPAKGKTAVYESEEYHIQVTFPRNLKVVNSRAGRISGTDADQNGSDRQSQSSGGEGGWKAFAGKDEDGKRLLTLKVPDQQARFQLGASRSTQGLSHCKDQPTGAAGDTETSRTIDDVPFRRYEVTETSENGYRMMQSYRATYGEACFAIDLIASGEGTAGDGQAQERALEDLQTVIDGIRFTE</sequence>
<dbReference type="Proteomes" id="UP001108027">
    <property type="component" value="Unassembled WGS sequence"/>
</dbReference>
<feature type="region of interest" description="Disordered" evidence="1">
    <location>
        <begin position="155"/>
        <end position="181"/>
    </location>
</feature>
<evidence type="ECO:0000313" key="2">
    <source>
        <dbReference type="EMBL" id="MCC4309661.1"/>
    </source>
</evidence>
<accession>A0A9Q3YPC4</accession>
<evidence type="ECO:0008006" key="4">
    <source>
        <dbReference type="Google" id="ProtNLM"/>
    </source>
</evidence>
<feature type="compositionally biased region" description="Polar residues" evidence="1">
    <location>
        <begin position="109"/>
        <end position="122"/>
    </location>
</feature>
<protein>
    <recommendedName>
        <fullName evidence="4">Lipoprotein</fullName>
    </recommendedName>
</protein>
<evidence type="ECO:0000256" key="1">
    <source>
        <dbReference type="SAM" id="MobiDB-lite"/>
    </source>
</evidence>
<dbReference type="PROSITE" id="PS51257">
    <property type="entry name" value="PROKAR_LIPOPROTEIN"/>
    <property type="match status" value="1"/>
</dbReference>
<feature type="region of interest" description="Disordered" evidence="1">
    <location>
        <begin position="105"/>
        <end position="134"/>
    </location>
</feature>
<gene>
    <name evidence="2" type="ORF">LL252_13885</name>
</gene>
<keyword evidence="3" id="KW-1185">Reference proteome</keyword>
<dbReference type="RefSeq" id="WP_228234440.1">
    <property type="nucleotide sequence ID" value="NZ_ARXL01000052.1"/>
</dbReference>